<proteinExistence type="inferred from homology"/>
<dbReference type="AlphaFoldDB" id="A0A7M5V1G4"/>
<dbReference type="GO" id="GO:1901031">
    <property type="term" value="P:regulation of response to reactive oxygen species"/>
    <property type="evidence" value="ECO:0007669"/>
    <property type="project" value="InterPro"/>
</dbReference>
<evidence type="ECO:0000256" key="4">
    <source>
        <dbReference type="SAM" id="MobiDB-lite"/>
    </source>
</evidence>
<comment type="similarity">
    <text evidence="2">Belongs to the sestrin family.</text>
</comment>
<dbReference type="SUPFAM" id="SSF69118">
    <property type="entry name" value="AhpD-like"/>
    <property type="match status" value="1"/>
</dbReference>
<dbReference type="GO" id="GO:0005737">
    <property type="term" value="C:cytoplasm"/>
    <property type="evidence" value="ECO:0007669"/>
    <property type="project" value="UniProtKB-SubCell"/>
</dbReference>
<dbReference type="InterPro" id="IPR006730">
    <property type="entry name" value="Sestrin"/>
</dbReference>
<dbReference type="Pfam" id="PF04636">
    <property type="entry name" value="PA26"/>
    <property type="match status" value="1"/>
</dbReference>
<evidence type="ECO:0000313" key="6">
    <source>
        <dbReference type="Proteomes" id="UP000594262"/>
    </source>
</evidence>
<dbReference type="InterPro" id="IPR029032">
    <property type="entry name" value="AhpD-like"/>
</dbReference>
<dbReference type="GO" id="GO:0016239">
    <property type="term" value="P:positive regulation of macroautophagy"/>
    <property type="evidence" value="ECO:0007669"/>
    <property type="project" value="TreeGrafter"/>
</dbReference>
<feature type="region of interest" description="Disordered" evidence="4">
    <location>
        <begin position="279"/>
        <end position="307"/>
    </location>
</feature>
<dbReference type="GO" id="GO:1990253">
    <property type="term" value="P:cellular response to leucine starvation"/>
    <property type="evidence" value="ECO:0007669"/>
    <property type="project" value="TreeGrafter"/>
</dbReference>
<protein>
    <recommendedName>
        <fullName evidence="7">Sestrin</fullName>
    </recommendedName>
</protein>
<sequence length="548" mass="63941">MQENSQLHLFFATLQTKDASQRRNYLDEIEKEFDDADPVNDNNNLQNGNHANSKSSFYPVLLRLAHECPFKDVRQSCEKILKYLENQGVRIPRRRLVGPSAFIPENECVAVDTDDVEKQSLFADAFIMNGRLSHIHQILGYHVKYLSQFLSFESKLLHQNGPLQQSWIYYIGIIGAARHQCSLLVEECERKFMLCDGDPDWLDSIENIPNKLKKLFTLNKLLAHQPWLINVDVLKDFFTGPAEETWSMSELLHAILVLLHFQTLSGFIFGCGINPEIDSRKGHTKRSPSSGEYTSGGSEPITPTKIGRVKAGSFVDDSSTQQLFEKMLKVQEEYELSSQDGEDDGTDDEKLRQFKEVAETNQEHEMEEFDTPQNRFNQYLDDKQFHYKEYAKREKKDTEVFRAHDYNWQEHCFAFVNRLYPNIGPYLDGKFNCSFDLTYNSMGGNYTDVDTSKFRLATWNYIHLIYGIFHDDYLYVEVNKLLEKPYKSYIKKVACFPERITFLDYWEFYSDFLPSEKVHINLLVLESRFQAALLYVSRALMKHMDNKN</sequence>
<dbReference type="GO" id="GO:0016684">
    <property type="term" value="F:oxidoreductase activity, acting on peroxide as acceptor"/>
    <property type="evidence" value="ECO:0007669"/>
    <property type="project" value="TreeGrafter"/>
</dbReference>
<evidence type="ECO:0000313" key="5">
    <source>
        <dbReference type="EnsemblMetazoa" id="CLYHEMP007781.1"/>
    </source>
</evidence>
<dbReference type="PANTHER" id="PTHR12474">
    <property type="entry name" value="P53 REGULATED PA26 NUCLEAR PROTEIN SESTRIN"/>
    <property type="match status" value="1"/>
</dbReference>
<keyword evidence="6" id="KW-1185">Reference proteome</keyword>
<feature type="compositionally biased region" description="Polar residues" evidence="4">
    <location>
        <begin position="287"/>
        <end position="297"/>
    </location>
</feature>
<evidence type="ECO:0000256" key="1">
    <source>
        <dbReference type="ARBA" id="ARBA00004496"/>
    </source>
</evidence>
<dbReference type="GeneID" id="136804331"/>
<accession>A0A7M5V1G4</accession>
<dbReference type="RefSeq" id="XP_066917139.1">
    <property type="nucleotide sequence ID" value="XM_067061038.1"/>
</dbReference>
<organism evidence="5 6">
    <name type="scientific">Clytia hemisphaerica</name>
    <dbReference type="NCBI Taxonomy" id="252671"/>
    <lineage>
        <taxon>Eukaryota</taxon>
        <taxon>Metazoa</taxon>
        <taxon>Cnidaria</taxon>
        <taxon>Hydrozoa</taxon>
        <taxon>Hydroidolina</taxon>
        <taxon>Leptothecata</taxon>
        <taxon>Obeliida</taxon>
        <taxon>Clytiidae</taxon>
        <taxon>Clytia</taxon>
    </lineage>
</organism>
<comment type="subcellular location">
    <subcellularLocation>
        <location evidence="1">Cytoplasm</location>
    </subcellularLocation>
</comment>
<name>A0A7M5V1G4_9CNID</name>
<dbReference type="OrthoDB" id="337464at2759"/>
<dbReference type="Proteomes" id="UP000594262">
    <property type="component" value="Unplaced"/>
</dbReference>
<dbReference type="GO" id="GO:1904262">
    <property type="term" value="P:negative regulation of TORC1 signaling"/>
    <property type="evidence" value="ECO:0007669"/>
    <property type="project" value="TreeGrafter"/>
</dbReference>
<dbReference type="GO" id="GO:0071233">
    <property type="term" value="P:cellular response to L-leucine"/>
    <property type="evidence" value="ECO:0007669"/>
    <property type="project" value="TreeGrafter"/>
</dbReference>
<evidence type="ECO:0000256" key="2">
    <source>
        <dbReference type="ARBA" id="ARBA00008350"/>
    </source>
</evidence>
<dbReference type="EnsemblMetazoa" id="CLYHEMT007781.1">
    <property type="protein sequence ID" value="CLYHEMP007781.1"/>
    <property type="gene ID" value="CLYHEMG007781"/>
</dbReference>
<dbReference type="PANTHER" id="PTHR12474:SF0">
    <property type="entry name" value="SESTRIN HOMOLOG"/>
    <property type="match status" value="1"/>
</dbReference>
<dbReference type="GO" id="GO:0005634">
    <property type="term" value="C:nucleus"/>
    <property type="evidence" value="ECO:0007669"/>
    <property type="project" value="InterPro"/>
</dbReference>
<keyword evidence="3" id="KW-0963">Cytoplasm</keyword>
<dbReference type="GO" id="GO:0070728">
    <property type="term" value="F:L-leucine binding"/>
    <property type="evidence" value="ECO:0007669"/>
    <property type="project" value="TreeGrafter"/>
</dbReference>
<reference evidence="5" key="1">
    <citation type="submission" date="2021-01" db="UniProtKB">
        <authorList>
            <consortium name="EnsemblMetazoa"/>
        </authorList>
    </citation>
    <scope>IDENTIFICATION</scope>
</reference>
<evidence type="ECO:0008006" key="7">
    <source>
        <dbReference type="Google" id="ProtNLM"/>
    </source>
</evidence>
<evidence type="ECO:0000256" key="3">
    <source>
        <dbReference type="ARBA" id="ARBA00022490"/>
    </source>
</evidence>